<protein>
    <submittedName>
        <fullName evidence="1">Unannotated protein</fullName>
    </submittedName>
</protein>
<sequence>MIHHLATRSYDDVAHDDEPLFALLRSTLGLPPDDPQWWSHDPQRVEVDLVERTLAGLRAWEPSDGHRRPAAGRHALR</sequence>
<dbReference type="EMBL" id="CAFBMW010000003">
    <property type="protein sequence ID" value="CAB4920396.1"/>
    <property type="molecule type" value="Genomic_DNA"/>
</dbReference>
<evidence type="ECO:0000313" key="1">
    <source>
        <dbReference type="EMBL" id="CAB4920396.1"/>
    </source>
</evidence>
<reference evidence="1" key="1">
    <citation type="submission" date="2020-05" db="EMBL/GenBank/DDBJ databases">
        <authorList>
            <person name="Chiriac C."/>
            <person name="Salcher M."/>
            <person name="Ghai R."/>
            <person name="Kavagutti S V."/>
        </authorList>
    </citation>
    <scope>NUCLEOTIDE SEQUENCE</scope>
</reference>
<accession>A0A6J7HPW7</accession>
<gene>
    <name evidence="1" type="ORF">UFOPK3662_00584</name>
</gene>
<name>A0A6J7HPW7_9ZZZZ</name>
<proteinExistence type="predicted"/>
<organism evidence="1">
    <name type="scientific">freshwater metagenome</name>
    <dbReference type="NCBI Taxonomy" id="449393"/>
    <lineage>
        <taxon>unclassified sequences</taxon>
        <taxon>metagenomes</taxon>
        <taxon>ecological metagenomes</taxon>
    </lineage>
</organism>
<dbReference type="AlphaFoldDB" id="A0A6J7HPW7"/>